<evidence type="ECO:0000313" key="2">
    <source>
        <dbReference type="Proteomes" id="UP001239111"/>
    </source>
</evidence>
<accession>A0ACC2NHH5</accession>
<name>A0ACC2NHH5_9HYME</name>
<keyword evidence="2" id="KW-1185">Reference proteome</keyword>
<proteinExistence type="predicted"/>
<dbReference type="EMBL" id="CM056743">
    <property type="protein sequence ID" value="KAJ8670076.1"/>
    <property type="molecule type" value="Genomic_DNA"/>
</dbReference>
<dbReference type="Proteomes" id="UP001239111">
    <property type="component" value="Chromosome 3"/>
</dbReference>
<reference evidence="1" key="1">
    <citation type="submission" date="2023-04" db="EMBL/GenBank/DDBJ databases">
        <title>A chromosome-level genome assembly of the parasitoid wasp Eretmocerus hayati.</title>
        <authorList>
            <person name="Zhong Y."/>
            <person name="Liu S."/>
            <person name="Liu Y."/>
        </authorList>
    </citation>
    <scope>NUCLEOTIDE SEQUENCE</scope>
    <source>
        <strain evidence="1">ZJU_SS_LIU_2023</strain>
    </source>
</reference>
<protein>
    <submittedName>
        <fullName evidence="1">Uncharacterized protein</fullName>
    </submittedName>
</protein>
<sequence>MKLFQRPCSFVPDEIDPGFVKALFQAAYDKKPKSIYIRDLPVDQDARRIFDSPSLSTYHPSHGYEVVVGVNTGTQYVGGPSSGMALHTENGDIPSVNYNHGPPKGWVVVHHEGVGILSRHPANHTGKPRCSWLHHKEMYFASPELLDRLGVPVTCFPQKIRDLVVTGPGAVHGV</sequence>
<comment type="caution">
    <text evidence="1">The sequence shown here is derived from an EMBL/GenBank/DDBJ whole genome shotgun (WGS) entry which is preliminary data.</text>
</comment>
<evidence type="ECO:0000313" key="1">
    <source>
        <dbReference type="EMBL" id="KAJ8670076.1"/>
    </source>
</evidence>
<gene>
    <name evidence="1" type="ORF">QAD02_001335</name>
</gene>
<organism evidence="1 2">
    <name type="scientific">Eretmocerus hayati</name>
    <dbReference type="NCBI Taxonomy" id="131215"/>
    <lineage>
        <taxon>Eukaryota</taxon>
        <taxon>Metazoa</taxon>
        <taxon>Ecdysozoa</taxon>
        <taxon>Arthropoda</taxon>
        <taxon>Hexapoda</taxon>
        <taxon>Insecta</taxon>
        <taxon>Pterygota</taxon>
        <taxon>Neoptera</taxon>
        <taxon>Endopterygota</taxon>
        <taxon>Hymenoptera</taxon>
        <taxon>Apocrita</taxon>
        <taxon>Proctotrupomorpha</taxon>
        <taxon>Chalcidoidea</taxon>
        <taxon>Aphelinidae</taxon>
        <taxon>Aphelininae</taxon>
        <taxon>Eretmocerus</taxon>
    </lineage>
</organism>